<dbReference type="Gramene" id="OIT36931">
    <property type="protein sequence ID" value="OIT36931"/>
    <property type="gene ID" value="A4A49_56236"/>
</dbReference>
<dbReference type="InterPro" id="IPR054722">
    <property type="entry name" value="PolX-like_BBD"/>
</dbReference>
<dbReference type="Proteomes" id="UP000187609">
    <property type="component" value="Unassembled WGS sequence"/>
</dbReference>
<accession>A0A314L5A2</accession>
<evidence type="ECO:0000259" key="1">
    <source>
        <dbReference type="Pfam" id="PF22936"/>
    </source>
</evidence>
<keyword evidence="3" id="KW-1185">Reference proteome</keyword>
<dbReference type="AlphaFoldDB" id="A0A314L5A2"/>
<dbReference type="EMBL" id="MJEQ01000374">
    <property type="protein sequence ID" value="OIT36931.1"/>
    <property type="molecule type" value="Genomic_DNA"/>
</dbReference>
<feature type="domain" description="Retrovirus-related Pol polyprotein from transposon TNT 1-94-like beta-barrel" evidence="1">
    <location>
        <begin position="36"/>
        <end position="112"/>
    </location>
</feature>
<protein>
    <recommendedName>
        <fullName evidence="1">Retrovirus-related Pol polyprotein from transposon TNT 1-94-like beta-barrel domain-containing protein</fullName>
    </recommendedName>
</protein>
<dbReference type="Pfam" id="PF22936">
    <property type="entry name" value="Pol_BBD"/>
    <property type="match status" value="1"/>
</dbReference>
<comment type="caution">
    <text evidence="2">The sequence shown here is derived from an EMBL/GenBank/DDBJ whole genome shotgun (WGS) entry which is preliminary data.</text>
</comment>
<feature type="non-terminal residue" evidence="2">
    <location>
        <position position="1"/>
    </location>
</feature>
<proteinExistence type="predicted"/>
<name>A0A314L5A2_NICAT</name>
<sequence length="127" mass="14341">FTPEQYQQILKLLSKEPQPAEVANMAGKSLTEHSCWIIDYGASNHMVSSLKLLSSITQIPEPKSSSVHLPNGNSTKITHTISCNLFNSETIHGVLYVPEFRYDMLSISKYTKELNSSVHFYPDFCIF</sequence>
<evidence type="ECO:0000313" key="2">
    <source>
        <dbReference type="EMBL" id="OIT36931.1"/>
    </source>
</evidence>
<evidence type="ECO:0000313" key="3">
    <source>
        <dbReference type="Proteomes" id="UP000187609"/>
    </source>
</evidence>
<organism evidence="2 3">
    <name type="scientific">Nicotiana attenuata</name>
    <name type="common">Coyote tobacco</name>
    <dbReference type="NCBI Taxonomy" id="49451"/>
    <lineage>
        <taxon>Eukaryota</taxon>
        <taxon>Viridiplantae</taxon>
        <taxon>Streptophyta</taxon>
        <taxon>Embryophyta</taxon>
        <taxon>Tracheophyta</taxon>
        <taxon>Spermatophyta</taxon>
        <taxon>Magnoliopsida</taxon>
        <taxon>eudicotyledons</taxon>
        <taxon>Gunneridae</taxon>
        <taxon>Pentapetalae</taxon>
        <taxon>asterids</taxon>
        <taxon>lamiids</taxon>
        <taxon>Solanales</taxon>
        <taxon>Solanaceae</taxon>
        <taxon>Nicotianoideae</taxon>
        <taxon>Nicotianeae</taxon>
        <taxon>Nicotiana</taxon>
    </lineage>
</organism>
<reference evidence="2" key="1">
    <citation type="submission" date="2016-11" db="EMBL/GenBank/DDBJ databases">
        <title>The genome of Nicotiana attenuata.</title>
        <authorList>
            <person name="Xu S."/>
            <person name="Brockmoeller T."/>
            <person name="Gaquerel E."/>
            <person name="Navarro A."/>
            <person name="Kuhl H."/>
            <person name="Gase K."/>
            <person name="Ling Z."/>
            <person name="Zhou W."/>
            <person name="Kreitzer C."/>
            <person name="Stanke M."/>
            <person name="Tang H."/>
            <person name="Lyons E."/>
            <person name="Pandey P."/>
            <person name="Pandey S.P."/>
            <person name="Timmermann B."/>
            <person name="Baldwin I.T."/>
        </authorList>
    </citation>
    <scope>NUCLEOTIDE SEQUENCE [LARGE SCALE GENOMIC DNA]</scope>
    <source>
        <strain evidence="2">UT</strain>
    </source>
</reference>
<gene>
    <name evidence="2" type="ORF">A4A49_56236</name>
</gene>